<accession>A0A814J070</accession>
<gene>
    <name evidence="1" type="ORF">OXX778_LOCUS17792</name>
</gene>
<keyword evidence="2" id="KW-1185">Reference proteome</keyword>
<dbReference type="EMBL" id="CAJNOC010004661">
    <property type="protein sequence ID" value="CAF1029459.1"/>
    <property type="molecule type" value="Genomic_DNA"/>
</dbReference>
<dbReference type="AlphaFoldDB" id="A0A814J070"/>
<comment type="caution">
    <text evidence="1">The sequence shown here is derived from an EMBL/GenBank/DDBJ whole genome shotgun (WGS) entry which is preliminary data.</text>
</comment>
<sequence>MNGMPIGHSMSQQNTIINYILHTQTWFKQRMIPCLFILMERRRTKDYGDILKALKRAAARYELILDLELAAIKAFNISRLGFKSEYDDNVEVNLWFGRLFCLAVIPIDCIGEQFEILM</sequence>
<proteinExistence type="predicted"/>
<evidence type="ECO:0000313" key="1">
    <source>
        <dbReference type="EMBL" id="CAF1029459.1"/>
    </source>
</evidence>
<evidence type="ECO:0000313" key="2">
    <source>
        <dbReference type="Proteomes" id="UP000663879"/>
    </source>
</evidence>
<protein>
    <submittedName>
        <fullName evidence="1">Uncharacterized protein</fullName>
    </submittedName>
</protein>
<reference evidence="1" key="1">
    <citation type="submission" date="2021-02" db="EMBL/GenBank/DDBJ databases">
        <authorList>
            <person name="Nowell W R."/>
        </authorList>
    </citation>
    <scope>NUCLEOTIDE SEQUENCE</scope>
    <source>
        <strain evidence="1">Ploen Becks lab</strain>
    </source>
</reference>
<organism evidence="1 2">
    <name type="scientific">Brachionus calyciflorus</name>
    <dbReference type="NCBI Taxonomy" id="104777"/>
    <lineage>
        <taxon>Eukaryota</taxon>
        <taxon>Metazoa</taxon>
        <taxon>Spiralia</taxon>
        <taxon>Gnathifera</taxon>
        <taxon>Rotifera</taxon>
        <taxon>Eurotatoria</taxon>
        <taxon>Monogononta</taxon>
        <taxon>Pseudotrocha</taxon>
        <taxon>Ploima</taxon>
        <taxon>Brachionidae</taxon>
        <taxon>Brachionus</taxon>
    </lineage>
</organism>
<name>A0A814J070_9BILA</name>
<dbReference type="Proteomes" id="UP000663879">
    <property type="component" value="Unassembled WGS sequence"/>
</dbReference>